<dbReference type="InterPro" id="IPR013783">
    <property type="entry name" value="Ig-like_fold"/>
</dbReference>
<feature type="compositionally biased region" description="Pro residues" evidence="1">
    <location>
        <begin position="121"/>
        <end position="131"/>
    </location>
</feature>
<feature type="region of interest" description="Disordered" evidence="1">
    <location>
        <begin position="1"/>
        <end position="52"/>
    </location>
</feature>
<evidence type="ECO:0000313" key="4">
    <source>
        <dbReference type="Proteomes" id="UP001064933"/>
    </source>
</evidence>
<dbReference type="SMART" id="SM00089">
    <property type="entry name" value="PKD"/>
    <property type="match status" value="4"/>
</dbReference>
<feature type="region of interest" description="Disordered" evidence="1">
    <location>
        <begin position="78"/>
        <end position="137"/>
    </location>
</feature>
<name>A0ABY6AYU8_9BURK</name>
<gene>
    <name evidence="3" type="ORF">N4261_14360</name>
</gene>
<dbReference type="InterPro" id="IPR022409">
    <property type="entry name" value="PKD/Chitinase_dom"/>
</dbReference>
<feature type="compositionally biased region" description="Polar residues" evidence="1">
    <location>
        <begin position="41"/>
        <end position="51"/>
    </location>
</feature>
<dbReference type="PANTHER" id="PTHR34677:SF3">
    <property type="entry name" value="BACTERIAL IG-LIKE DOMAIN-CONTAINING PROTEIN"/>
    <property type="match status" value="1"/>
</dbReference>
<feature type="compositionally biased region" description="Low complexity" evidence="1">
    <location>
        <begin position="16"/>
        <end position="27"/>
    </location>
</feature>
<evidence type="ECO:0000256" key="1">
    <source>
        <dbReference type="SAM" id="MobiDB-lite"/>
    </source>
</evidence>
<dbReference type="Pfam" id="PF19077">
    <property type="entry name" value="Big_13"/>
    <property type="match status" value="1"/>
</dbReference>
<dbReference type="RefSeq" id="WP_261755983.1">
    <property type="nucleotide sequence ID" value="NZ_CP104562.2"/>
</dbReference>
<keyword evidence="4" id="KW-1185">Reference proteome</keyword>
<dbReference type="InterPro" id="IPR044016">
    <property type="entry name" value="Big_13"/>
</dbReference>
<dbReference type="Proteomes" id="UP001064933">
    <property type="component" value="Chromosome"/>
</dbReference>
<evidence type="ECO:0000259" key="2">
    <source>
        <dbReference type="SMART" id="SM00089"/>
    </source>
</evidence>
<organism evidence="3 4">
    <name type="scientific">Roseateles amylovorans</name>
    <dbReference type="NCBI Taxonomy" id="2978473"/>
    <lineage>
        <taxon>Bacteria</taxon>
        <taxon>Pseudomonadati</taxon>
        <taxon>Pseudomonadota</taxon>
        <taxon>Betaproteobacteria</taxon>
        <taxon>Burkholderiales</taxon>
        <taxon>Sphaerotilaceae</taxon>
        <taxon>Roseateles</taxon>
    </lineage>
</organism>
<proteinExistence type="predicted"/>
<feature type="domain" description="PKD/Chitinase" evidence="2">
    <location>
        <begin position="409"/>
        <end position="494"/>
    </location>
</feature>
<feature type="domain" description="PKD/Chitinase" evidence="2">
    <location>
        <begin position="889"/>
        <end position="966"/>
    </location>
</feature>
<dbReference type="EMBL" id="CP104562">
    <property type="protein sequence ID" value="UXH76250.1"/>
    <property type="molecule type" value="Genomic_DNA"/>
</dbReference>
<accession>A0ABY6AYU8</accession>
<feature type="compositionally biased region" description="Polar residues" evidence="1">
    <location>
        <begin position="1"/>
        <end position="15"/>
    </location>
</feature>
<dbReference type="PANTHER" id="PTHR34677">
    <property type="match status" value="1"/>
</dbReference>
<dbReference type="InterPro" id="IPR022038">
    <property type="entry name" value="Ig-like_bact"/>
</dbReference>
<protein>
    <submittedName>
        <fullName evidence="3">Ig-like domain-containing protein</fullName>
    </submittedName>
</protein>
<dbReference type="Pfam" id="PF12245">
    <property type="entry name" value="Big_3_2"/>
    <property type="match status" value="1"/>
</dbReference>
<sequence length="1028" mass="105720">MDTSVVDSTRSSASGDPTATTDDIAAALQESSGAPSHAHNARTTGTDASDSGDSHALLPFWLSAGLGATLVMALADDGSPSAPVPKPPAETSGGASDNAPEGSGGAGENRPEAPRPGVEEPLPPGVTPLAPPKVDAIRDTAGTDRPVATGSAEPGAVLEVTWPDGSRTSAVADEKGHWTVIAPTPQGSGMVTVVAQVGDLSSSAEFGYEDITRPTLGILRVTEFDDTGLSALDKITSDKQFQLTVSRHDGRSGLSFEFSNDGGLQWTPTSAGINGLPDGHYLFRAVATDAAGNQTRTAPVVITLDATPPAAGALTLDAGEAGGSLSGTTHLTDFSLAMADREAGSAVRFDVSLDDGKTWQATSADQRNLADGRYQFRAVVSDAAGNTTTVETPVLIVDSTVPALGALRVLGVGGKPLNAIGSVGSTGDLALSVKSEDGATVAYEHSTDGGITRDEVGPSVSGLPEGDHLFRAVATDAAGNQTVSAWTPFRVQKTPPPIYGTLDLVNYSGTGDSAGGYQGDDTNLTFTSLSTAWGSTLQYEVSTDGVNWRPCDLSTSGVLDGSYLFRATATDPAGNVAHSNTIAVTVDTATLSAGTLTLEDFVDTGASALDRRTSDRAFKVIPVGQPEDSTTTVQMSLNGGGSWQDLGPTADSTFQDGRVQFRAKVVDAQGTISYTRTLEVVVDTLPPNTASLRLLMNFYTDTGVSSSDRDSQDGDFFFTVPSAPSGGGTTVGYQVSLDSGATWLRTIDTHIGLLAGDYLFRGVLTDVAGNVNYTPAVAVTVDSLPPASGQVALIGFDDTGFALDRVTQDNSFLLGITGAEAGAQVQHQRSVDGGITWDDTPLSQDALPDGDYQYRAVVTDVAGNVSLTRSVMVRIDATPPEAGIASFAGASSEGHLSQGDPLTLQLTGQEAGATVNWQMSQEGSDVWLPVTASMDALPPGTYRFRAVVTDAAGNVAFSNELSANALAPLDSLDQVDGLARLREPGAAVALGSAGDNDADIDDVSWRIGPTTSSIHWELTSTLAVPAVI</sequence>
<dbReference type="Gene3D" id="2.60.40.10">
    <property type="entry name" value="Immunoglobulins"/>
    <property type="match status" value="6"/>
</dbReference>
<reference evidence="3" key="1">
    <citation type="submission" date="2022-10" db="EMBL/GenBank/DDBJ databases">
        <title>Characterization and whole genome sequencing of a new Roseateles species, isolated from fresh water.</title>
        <authorList>
            <person name="Guliayeva D.Y."/>
            <person name="Akhremchuk A.E."/>
            <person name="Sikolenko M.A."/>
            <person name="Valentovich L.N."/>
            <person name="Sidarenka A.V."/>
        </authorList>
    </citation>
    <scope>NUCLEOTIDE SEQUENCE</scope>
    <source>
        <strain evidence="3">BIM B-1768</strain>
    </source>
</reference>
<feature type="domain" description="PKD/Chitinase" evidence="2">
    <location>
        <begin position="228"/>
        <end position="305"/>
    </location>
</feature>
<evidence type="ECO:0000313" key="3">
    <source>
        <dbReference type="EMBL" id="UXH76250.1"/>
    </source>
</evidence>
<feature type="domain" description="PKD/Chitinase" evidence="2">
    <location>
        <begin position="331"/>
        <end position="399"/>
    </location>
</feature>